<dbReference type="EMBL" id="PDNA01000419">
    <property type="protein sequence ID" value="PGG95598.1"/>
    <property type="molecule type" value="Genomic_DNA"/>
</dbReference>
<comment type="caution">
    <text evidence="2">The sequence shown here is derived from an EMBL/GenBank/DDBJ whole genome shotgun (WGS) entry which is preliminary data.</text>
</comment>
<accession>A0A2B7WG72</accession>
<dbReference type="OrthoDB" id="4510162at2759"/>
<feature type="region of interest" description="Disordered" evidence="1">
    <location>
        <begin position="41"/>
        <end position="66"/>
    </location>
</feature>
<dbReference type="Proteomes" id="UP000224634">
    <property type="component" value="Unassembled WGS sequence"/>
</dbReference>
<keyword evidence="3" id="KW-1185">Reference proteome</keyword>
<evidence type="ECO:0000256" key="1">
    <source>
        <dbReference type="SAM" id="MobiDB-lite"/>
    </source>
</evidence>
<name>A0A2B7WG72_POLH7</name>
<sequence>MAHYRCFPFDGDDAQYIKYLESQVVYYRYWYYQAPRQALPHAGPSQFDDPSPDQPNGGNVSSTQSTQKEGLKIISFKYNPKPSVPQWQNQLHGFLKSVPHFSKWEEWRKTNSFHTIKQNNIVIAALLEDSSPSVALDRLVTQSSISTINIASPEWIERSHRYAHQTAALEKLGTITSKIASFRQIVVASICVVMLHLKVSTDVVNRIMRACVSDVSDDESLRRYRRGAIWVNGCICRLSATWGHRSTEIFFLSGYELSYFARISESDCSLPYFIEQKQSKGVPPKEGSAWTPISIPCIIKRTAGRGVSLRDICDALEQTYELVNDIYERFYKTEEERYAHDPMLYGGGGCDPIFDPIF</sequence>
<protein>
    <submittedName>
        <fullName evidence="2">Uncharacterized protein</fullName>
    </submittedName>
</protein>
<organism evidence="2 3">
    <name type="scientific">Polytolypa hystricis (strain UAMH7299)</name>
    <dbReference type="NCBI Taxonomy" id="1447883"/>
    <lineage>
        <taxon>Eukaryota</taxon>
        <taxon>Fungi</taxon>
        <taxon>Dikarya</taxon>
        <taxon>Ascomycota</taxon>
        <taxon>Pezizomycotina</taxon>
        <taxon>Eurotiomycetes</taxon>
        <taxon>Eurotiomycetidae</taxon>
        <taxon>Onygenales</taxon>
        <taxon>Onygenales incertae sedis</taxon>
        <taxon>Polytolypa</taxon>
    </lineage>
</organism>
<dbReference type="STRING" id="1447883.A0A2B7WG72"/>
<reference evidence="2 3" key="1">
    <citation type="submission" date="2017-10" db="EMBL/GenBank/DDBJ databases">
        <title>Comparative genomics in systemic dimorphic fungi from Ajellomycetaceae.</title>
        <authorList>
            <person name="Munoz J.F."/>
            <person name="Mcewen J.G."/>
            <person name="Clay O.K."/>
            <person name="Cuomo C.A."/>
        </authorList>
    </citation>
    <scope>NUCLEOTIDE SEQUENCE [LARGE SCALE GENOMIC DNA]</scope>
    <source>
        <strain evidence="2 3">UAMH7299</strain>
    </source>
</reference>
<feature type="compositionally biased region" description="Polar residues" evidence="1">
    <location>
        <begin position="56"/>
        <end position="66"/>
    </location>
</feature>
<gene>
    <name evidence="2" type="ORF">AJ80_09937</name>
</gene>
<dbReference type="AlphaFoldDB" id="A0A2B7WG72"/>
<evidence type="ECO:0000313" key="2">
    <source>
        <dbReference type="EMBL" id="PGG95598.1"/>
    </source>
</evidence>
<proteinExistence type="predicted"/>
<evidence type="ECO:0000313" key="3">
    <source>
        <dbReference type="Proteomes" id="UP000224634"/>
    </source>
</evidence>